<sequence length="677" mass="75505">MEHIAHWRVSRTLPIFDGESLDGYVARVAAAHHFPRMAQITELGGAEVGERSHAAFCNKEGLATIADCLQVEPERLRQHAPLLSPHGGTRTMFGVELSKDHFQFTYRRFSPSALKASPHHRALWTLRLFPFCTETWEYLVDRCPHPACRRQQRWRRTVGIDLCDFCGEPLTRAVTELVPEELRENLQQLVDFVHPDPLRREKTRRLLPPELAQLSTDDLLKLVCLIAPVLDHRAGRPLTLWTLSLDKARDYIVPALASSWPLLKGWPHAFEDFIADRINKHAKSRGDENSGASYRFLQRCRKQQLSTPVRTVVDGFAERSRNATDRGYTGQQVADLVGSQVSALVAMRRSGKIPSVLALDGHRLHVLFEKQAITKLLYKFQPRERVERAAGRLGIPSYAVRHLVDLGCLEAAPTPPGRSNKLTVRERSLSSFVDALDAQMPQATGNYPYKLEKLMLRLGGGPKPWAAVLAAIAKGELDAAVSPGSRRLGDRIRFRTDEVLTLPAFAHRPDLSAGAPLFKSDLADMLSLSITNFSRYSDFLLGPGDHCREVSVAQALDLTKAIISTTEIAARLRLHHTSAFRLASQRGVLVKSNGLFDRASAEELITELFEHDPVIVGLDPRIHRSDGGVAPLVVHAAIDRDGRVRLPCHLRNRLGLRKGGIVRFEDVGTGLLMNPVS</sequence>
<proteinExistence type="predicted"/>
<organism evidence="2 3">
    <name type="scientific">Qipengyuania atrilutea</name>
    <dbReference type="NCBI Taxonomy" id="2744473"/>
    <lineage>
        <taxon>Bacteria</taxon>
        <taxon>Pseudomonadati</taxon>
        <taxon>Pseudomonadota</taxon>
        <taxon>Alphaproteobacteria</taxon>
        <taxon>Sphingomonadales</taxon>
        <taxon>Erythrobacteraceae</taxon>
        <taxon>Qipengyuania</taxon>
    </lineage>
</organism>
<evidence type="ECO:0000259" key="1">
    <source>
        <dbReference type="Pfam" id="PF06527"/>
    </source>
</evidence>
<name>A0A850GZL6_9SPHN</name>
<keyword evidence="3" id="KW-1185">Reference proteome</keyword>
<dbReference type="AlphaFoldDB" id="A0A850GZL6"/>
<evidence type="ECO:0000313" key="2">
    <source>
        <dbReference type="EMBL" id="NVD45104.1"/>
    </source>
</evidence>
<dbReference type="Pfam" id="PF06527">
    <property type="entry name" value="TniQ"/>
    <property type="match status" value="1"/>
</dbReference>
<protein>
    <submittedName>
        <fullName evidence="2">TniQ family protein</fullName>
    </submittedName>
</protein>
<feature type="domain" description="TniQ" evidence="1">
    <location>
        <begin position="12"/>
        <end position="133"/>
    </location>
</feature>
<reference evidence="2 3" key="1">
    <citation type="submission" date="2020-06" db="EMBL/GenBank/DDBJ databases">
        <title>Altererythrobacter sp. HHU K3-1.</title>
        <authorList>
            <person name="Zhang D."/>
            <person name="Xue H."/>
        </authorList>
    </citation>
    <scope>NUCLEOTIDE SEQUENCE [LARGE SCALE GENOMIC DNA]</scope>
    <source>
        <strain evidence="2 3">HHU K3-1</strain>
    </source>
</reference>
<gene>
    <name evidence="2" type="ORF">HUV48_08730</name>
</gene>
<evidence type="ECO:0000313" key="3">
    <source>
        <dbReference type="Proteomes" id="UP000561438"/>
    </source>
</evidence>
<accession>A0A850GZL6</accession>
<dbReference type="Proteomes" id="UP000561438">
    <property type="component" value="Unassembled WGS sequence"/>
</dbReference>
<comment type="caution">
    <text evidence="2">The sequence shown here is derived from an EMBL/GenBank/DDBJ whole genome shotgun (WGS) entry which is preliminary data.</text>
</comment>
<dbReference type="InterPro" id="IPR009492">
    <property type="entry name" value="TniQ"/>
</dbReference>
<dbReference type="EMBL" id="JABWGV010000003">
    <property type="protein sequence ID" value="NVD45104.1"/>
    <property type="molecule type" value="Genomic_DNA"/>
</dbReference>